<gene>
    <name evidence="1" type="ORF">GMARGA_LOCUS14189</name>
</gene>
<evidence type="ECO:0000313" key="1">
    <source>
        <dbReference type="EMBL" id="CAG8728726.1"/>
    </source>
</evidence>
<comment type="caution">
    <text evidence="1">The sequence shown here is derived from an EMBL/GenBank/DDBJ whole genome shotgun (WGS) entry which is preliminary data.</text>
</comment>
<dbReference type="Proteomes" id="UP000789901">
    <property type="component" value="Unassembled WGS sequence"/>
</dbReference>
<sequence>MSDNNFIEFSNLNSSVKTCSRCGGIRKKEEFCYSREDNPQYENSTCNQCYLSFKNVRKEVDLLTRKKTKLQASLNTPVPRINTTVAQANINSSRSIPDLEDLELNNDISLDQSLEYLEKIKESNDTTGFLYTLDKFQDSEDSSKQVKLNFEIELDPSLVESVQQIYLNTNKKKLTICATVYLGCTQYEDRQWQRPENMPQQHTLVQCSYQLAHEYPQYRQVEFPALAKEWIRNNIKYHLQSSEIYGYLQQHEFTNAKADIHVLFNESALINKKYFEEQQGFKVIYYVKNNFVRALGFTTLLLDHICIKNIKEVVIDSTFKTNLVRFELFVINANCGALCEFLNSLQNEGFFPTFVLLDKDAGEISAVDEAWLWTVIQKKKQLRPVVSLTLLTLHGSQITELEAFVGLPMGKLVQQEELEAICLFSLFTSNALSPDYDDY</sequence>
<proteinExistence type="predicted"/>
<accession>A0ABN7V481</accession>
<evidence type="ECO:0000313" key="2">
    <source>
        <dbReference type="Proteomes" id="UP000789901"/>
    </source>
</evidence>
<protein>
    <submittedName>
        <fullName evidence="1">20970_t:CDS:1</fullName>
    </submittedName>
</protein>
<keyword evidence="2" id="KW-1185">Reference proteome</keyword>
<reference evidence="1 2" key="1">
    <citation type="submission" date="2021-06" db="EMBL/GenBank/DDBJ databases">
        <authorList>
            <person name="Kallberg Y."/>
            <person name="Tangrot J."/>
            <person name="Rosling A."/>
        </authorList>
    </citation>
    <scope>NUCLEOTIDE SEQUENCE [LARGE SCALE GENOMIC DNA]</scope>
    <source>
        <strain evidence="1 2">120-4 pot B 10/14</strain>
    </source>
</reference>
<name>A0ABN7V481_GIGMA</name>
<dbReference type="EMBL" id="CAJVQB010009300">
    <property type="protein sequence ID" value="CAG8728726.1"/>
    <property type="molecule type" value="Genomic_DNA"/>
</dbReference>
<organism evidence="1 2">
    <name type="scientific">Gigaspora margarita</name>
    <dbReference type="NCBI Taxonomy" id="4874"/>
    <lineage>
        <taxon>Eukaryota</taxon>
        <taxon>Fungi</taxon>
        <taxon>Fungi incertae sedis</taxon>
        <taxon>Mucoromycota</taxon>
        <taxon>Glomeromycotina</taxon>
        <taxon>Glomeromycetes</taxon>
        <taxon>Diversisporales</taxon>
        <taxon>Gigasporaceae</taxon>
        <taxon>Gigaspora</taxon>
    </lineage>
</organism>